<dbReference type="EMBL" id="AXCJ01000005">
    <property type="protein sequence ID" value="ETO91463.1"/>
    <property type="molecule type" value="Genomic_DNA"/>
</dbReference>
<comment type="caution">
    <text evidence="1">The sequence shown here is derived from an EMBL/GenBank/DDBJ whole genome shotgun (WGS) entry which is preliminary data.</text>
</comment>
<evidence type="ECO:0000313" key="2">
    <source>
        <dbReference type="Proteomes" id="UP000018951"/>
    </source>
</evidence>
<keyword evidence="2" id="KW-1185">Reference proteome</keyword>
<name>W2V1Y4_9RICK</name>
<reference evidence="1 2" key="1">
    <citation type="journal article" date="2013" name="PLoS ONE">
        <title>Bacterial endosymbiosis in a chordate host: long-term co-evolution and conservation of secondary metabolism.</title>
        <authorList>
            <person name="Kwan J.C."/>
            <person name="Schmidt E.W."/>
        </authorList>
    </citation>
    <scope>NUCLEOTIDE SEQUENCE [LARGE SCALE GENOMIC DNA]</scope>
    <source>
        <strain evidence="2">L6</strain>
    </source>
</reference>
<protein>
    <submittedName>
        <fullName evidence="1">Uncharacterized protein</fullName>
    </submittedName>
</protein>
<accession>W2V1Y4</accession>
<sequence>MQITKIYRIKCLCTDNYGAYKCYTISNVHHITKSETSLVESKNSSPLSYLF</sequence>
<proteinExistence type="predicted"/>
<dbReference type="AlphaFoldDB" id="W2V1Y4"/>
<evidence type="ECO:0000313" key="1">
    <source>
        <dbReference type="EMBL" id="ETO91463.1"/>
    </source>
</evidence>
<organism evidence="1 2">
    <name type="scientific">Candidatus Xenolissoclinum pacificiensis L6</name>
    <dbReference type="NCBI Taxonomy" id="1401685"/>
    <lineage>
        <taxon>Bacteria</taxon>
        <taxon>Pseudomonadati</taxon>
        <taxon>Pseudomonadota</taxon>
        <taxon>Alphaproteobacteria</taxon>
        <taxon>Rickettsiales</taxon>
        <taxon>Anaplasmataceae</taxon>
        <taxon>Candidatus Xenolissoclinum</taxon>
    </lineage>
</organism>
<gene>
    <name evidence="1" type="ORF">P857_378</name>
</gene>
<dbReference type="Proteomes" id="UP000018951">
    <property type="component" value="Unassembled WGS sequence"/>
</dbReference>